<evidence type="ECO:0000313" key="2">
    <source>
        <dbReference type="Proteomes" id="UP000002499"/>
    </source>
</evidence>
<evidence type="ECO:0000313" key="1">
    <source>
        <dbReference type="EMBL" id="EFY85837.1"/>
    </source>
</evidence>
<dbReference type="Proteomes" id="UP000002499">
    <property type="component" value="Unassembled WGS sequence"/>
</dbReference>
<evidence type="ECO:0008006" key="3">
    <source>
        <dbReference type="Google" id="ProtNLM"/>
    </source>
</evidence>
<reference evidence="1 2" key="1">
    <citation type="journal article" date="2011" name="PLoS Genet.">
        <title>Genome sequencing and comparative transcriptomics of the model entomopathogenic fungi Metarhizium anisopliae and M. acridum.</title>
        <authorList>
            <person name="Gao Q."/>
            <person name="Jin K."/>
            <person name="Ying S.H."/>
            <person name="Zhang Y."/>
            <person name="Xiao G."/>
            <person name="Shang Y."/>
            <person name="Duan Z."/>
            <person name="Hu X."/>
            <person name="Xie X.Q."/>
            <person name="Zhou G."/>
            <person name="Peng G."/>
            <person name="Luo Z."/>
            <person name="Huang W."/>
            <person name="Wang B."/>
            <person name="Fang W."/>
            <person name="Wang S."/>
            <person name="Zhong Y."/>
            <person name="Ma L.J."/>
            <person name="St Leger R.J."/>
            <person name="Zhao G.P."/>
            <person name="Pei Y."/>
            <person name="Feng M.G."/>
            <person name="Xia Y."/>
            <person name="Wang C."/>
        </authorList>
    </citation>
    <scope>NUCLEOTIDE SEQUENCE [LARGE SCALE GENOMIC DNA]</scope>
    <source>
        <strain evidence="1 2">CQMa 102</strain>
    </source>
</reference>
<dbReference type="InterPro" id="IPR011009">
    <property type="entry name" value="Kinase-like_dom_sf"/>
</dbReference>
<organism evidence="2">
    <name type="scientific">Metarhizium acridum (strain CQMa 102)</name>
    <dbReference type="NCBI Taxonomy" id="655827"/>
    <lineage>
        <taxon>Eukaryota</taxon>
        <taxon>Fungi</taxon>
        <taxon>Dikarya</taxon>
        <taxon>Ascomycota</taxon>
        <taxon>Pezizomycotina</taxon>
        <taxon>Sordariomycetes</taxon>
        <taxon>Hypocreomycetidae</taxon>
        <taxon>Hypocreales</taxon>
        <taxon>Clavicipitaceae</taxon>
        <taxon>Metarhizium</taxon>
    </lineage>
</organism>
<protein>
    <recommendedName>
        <fullName evidence="3">Protein kinase domain-containing protein</fullName>
    </recommendedName>
</protein>
<proteinExistence type="predicted"/>
<accession>E9EDZ8</accession>
<dbReference type="OrthoDB" id="5979581at2759"/>
<dbReference type="EMBL" id="GL698564">
    <property type="protein sequence ID" value="EFY85837.1"/>
    <property type="molecule type" value="Genomic_DNA"/>
</dbReference>
<gene>
    <name evidence="1" type="ORF">MAC_08096</name>
</gene>
<dbReference type="AlphaFoldDB" id="E9EDZ8"/>
<keyword evidence="2" id="KW-1185">Reference proteome</keyword>
<name>E9EDZ8_METAQ</name>
<sequence>MRRTSDSLRLKSARRTRARESLRFCPFYGIRLSSTTPWAELILAVAYLHGKGFVHGDLHLGNVLLRLPQEFHLWSDEELLARCGDPEQEPVQAFDDRPIPRV</sequence>
<dbReference type="Gene3D" id="1.10.510.10">
    <property type="entry name" value="Transferase(Phosphotransferase) domain 1"/>
    <property type="match status" value="1"/>
</dbReference>
<dbReference type="InParanoid" id="E9EDZ8"/>
<dbReference type="SUPFAM" id="SSF56112">
    <property type="entry name" value="Protein kinase-like (PK-like)"/>
    <property type="match status" value="1"/>
</dbReference>
<dbReference type="HOGENOM" id="CLU_2278109_0_0_1"/>